<evidence type="ECO:0000256" key="5">
    <source>
        <dbReference type="ARBA" id="ARBA00013165"/>
    </source>
</evidence>
<evidence type="ECO:0000256" key="4">
    <source>
        <dbReference type="ARBA" id="ARBA00011245"/>
    </source>
</evidence>
<name>A0A1F6XD77_9BACT</name>
<dbReference type="Proteomes" id="UP000179381">
    <property type="component" value="Unassembled WGS sequence"/>
</dbReference>
<evidence type="ECO:0000256" key="10">
    <source>
        <dbReference type="ARBA" id="ARBA00022833"/>
    </source>
</evidence>
<reference evidence="19 20" key="1">
    <citation type="journal article" date="2016" name="Nat. Commun.">
        <title>Thousands of microbial genomes shed light on interconnected biogeochemical processes in an aquifer system.</title>
        <authorList>
            <person name="Anantharaman K."/>
            <person name="Brown C.T."/>
            <person name="Hug L.A."/>
            <person name="Sharon I."/>
            <person name="Castelle C.J."/>
            <person name="Probst A.J."/>
            <person name="Thomas B.C."/>
            <person name="Singh A."/>
            <person name="Wilkins M.J."/>
            <person name="Karaoz U."/>
            <person name="Brodie E.L."/>
            <person name="Williams K.H."/>
            <person name="Hubbard S.S."/>
            <person name="Banfield J.F."/>
        </authorList>
    </citation>
    <scope>NUCLEOTIDE SEQUENCE [LARGE SCALE GENOMIC DNA]</scope>
</reference>
<evidence type="ECO:0000256" key="16">
    <source>
        <dbReference type="PIRSR" id="PIRSR613078-1"/>
    </source>
</evidence>
<feature type="domain" description="Aminoacyl-tRNA synthetase class Ia" evidence="18">
    <location>
        <begin position="692"/>
        <end position="830"/>
    </location>
</feature>
<dbReference type="SMART" id="SM00855">
    <property type="entry name" value="PGAM"/>
    <property type="match status" value="1"/>
</dbReference>
<keyword evidence="7" id="KW-0436">Ligase</keyword>
<comment type="caution">
    <text evidence="19">The sequence shown here is derived from an EMBL/GenBank/DDBJ whole genome shotgun (WGS) entry which is preliminary data.</text>
</comment>
<evidence type="ECO:0000256" key="3">
    <source>
        <dbReference type="ARBA" id="ARBA00007078"/>
    </source>
</evidence>
<comment type="catalytic activity">
    <reaction evidence="15">
        <text>tRNA(Ile) + L-isoleucine + ATP = L-isoleucyl-tRNA(Ile) + AMP + diphosphate</text>
        <dbReference type="Rhea" id="RHEA:11060"/>
        <dbReference type="Rhea" id="RHEA-COMP:9666"/>
        <dbReference type="Rhea" id="RHEA-COMP:9695"/>
        <dbReference type="ChEBI" id="CHEBI:30616"/>
        <dbReference type="ChEBI" id="CHEBI:33019"/>
        <dbReference type="ChEBI" id="CHEBI:58045"/>
        <dbReference type="ChEBI" id="CHEBI:78442"/>
        <dbReference type="ChEBI" id="CHEBI:78528"/>
        <dbReference type="ChEBI" id="CHEBI:456215"/>
        <dbReference type="EC" id="6.1.1.5"/>
    </reaction>
</comment>
<dbReference type="AlphaFoldDB" id="A0A1F6XD77"/>
<feature type="domain" description="Aminoacyl-tRNA synthetase class Ia" evidence="18">
    <location>
        <begin position="18"/>
        <end position="494"/>
    </location>
</feature>
<dbReference type="GO" id="GO:0004822">
    <property type="term" value="F:isoleucine-tRNA ligase activity"/>
    <property type="evidence" value="ECO:0007669"/>
    <property type="project" value="UniProtKB-EC"/>
</dbReference>
<evidence type="ECO:0000256" key="9">
    <source>
        <dbReference type="ARBA" id="ARBA00022741"/>
    </source>
</evidence>
<dbReference type="InterPro" id="IPR014729">
    <property type="entry name" value="Rossmann-like_a/b/a_fold"/>
</dbReference>
<dbReference type="Gene3D" id="3.40.50.1240">
    <property type="entry name" value="Phosphoglycerate mutase-like"/>
    <property type="match status" value="1"/>
</dbReference>
<comment type="similarity">
    <text evidence="3">Belongs to the class-I aminoacyl-tRNA synthetase family. IleS type 2 subfamily.</text>
</comment>
<dbReference type="SUPFAM" id="SSF53254">
    <property type="entry name" value="Phosphoglycerate mutase-like"/>
    <property type="match status" value="1"/>
</dbReference>
<evidence type="ECO:0000256" key="13">
    <source>
        <dbReference type="ARBA" id="ARBA00023146"/>
    </source>
</evidence>
<dbReference type="Gene3D" id="3.40.50.620">
    <property type="entry name" value="HUPs"/>
    <property type="match status" value="2"/>
</dbReference>
<sequence length="861" mass="100059">MAQESSSGKSESALREEKILEFWRENKIFEKSLEQTEGKKEFIFYEGPPTANAKPGIHHLEARAFKDAIPRYKTMRGYHVRRKGGWDTHGLPVELQVEKKLGLNSKRAIEKYGVAKFNEECRKNVWEQVDLWSKFTERIGYWIDLENPYITYENNYIESVWNVIKEVDKQKLLYKDYKVVPWCSRCGTALSSHELAQGYEDVRDLSVTAKFKVKSGKLKDAYFLAWTTTPWTLPGNVALAVGKDITYVEVKVGDEIFVLAKDRLTMLKDYSIVAEHKGKEMVGMEYEPLYPYLKNQNPQNIDKAYKVYAADFVSTEEGTGIVHTAVMYGQDDFELGVKVGLPKFHLVNPEGNFIAGADWLSGRSVVDETLAVDILKDLQTRNLVFAKENYTHSYPFCWRCKTRLIYYARDSWYIRMSEPKIKKKLISENKKINWEPEHIREGRFGEWLRDVKDWAISRERYWGTPLPVWVTGQAPNEERLVIDSLESLKKYTKKSGNKYFLFRHGEAENNTKNIYSSNPNKNPITEKGKKEVMEIISTIKKKKITQIYSSPFLRTKETAEIIAREVGFPEEKIVYDKRIVELGFGDFSDRPSRDFWDYLKGRDWKFDDKIPGGESLQDAKNRFGSFLYEIERKYRDESILIITHGIGIETLPMVIRGLNQTQSMEYYHSNAAKSSPGSLHEETTFVPLPHNENYELDFHRPYIDEMVLEKGGKEFRRVKEVMDVWLDSGAMPFAQDHYPFENKKWVDDKGYPADYISEAIDQTRGWFYTLHAVGVLMGRGRAYENVICLGHLLDAQGKKMSKSLGNVVDPWEMIEKYGADTLRLWMYSVNQPGESKNFDEKTVLLLKQQVFGLLYNVLAFY</sequence>
<evidence type="ECO:0000256" key="7">
    <source>
        <dbReference type="ARBA" id="ARBA00022598"/>
    </source>
</evidence>
<evidence type="ECO:0000256" key="6">
    <source>
        <dbReference type="ARBA" id="ARBA00022490"/>
    </source>
</evidence>
<dbReference type="GO" id="GO:0002161">
    <property type="term" value="F:aminoacyl-tRNA deacylase activity"/>
    <property type="evidence" value="ECO:0007669"/>
    <property type="project" value="InterPro"/>
</dbReference>
<dbReference type="GO" id="GO:0005737">
    <property type="term" value="C:cytoplasm"/>
    <property type="evidence" value="ECO:0007669"/>
    <property type="project" value="UniProtKB-SubCell"/>
</dbReference>
<accession>A0A1F6XD77</accession>
<dbReference type="SUPFAM" id="SSF52374">
    <property type="entry name" value="Nucleotidylyl transferase"/>
    <property type="match status" value="1"/>
</dbReference>
<dbReference type="GO" id="GO:0046872">
    <property type="term" value="F:metal ion binding"/>
    <property type="evidence" value="ECO:0007669"/>
    <property type="project" value="UniProtKB-KW"/>
</dbReference>
<dbReference type="PANTHER" id="PTHR42780">
    <property type="entry name" value="SOLEUCYL-TRNA SYNTHETASE"/>
    <property type="match status" value="1"/>
</dbReference>
<dbReference type="PANTHER" id="PTHR42780:SF1">
    <property type="entry name" value="ISOLEUCINE--TRNA LIGASE, CYTOPLASMIC"/>
    <property type="match status" value="1"/>
</dbReference>
<evidence type="ECO:0000313" key="20">
    <source>
        <dbReference type="Proteomes" id="UP000179381"/>
    </source>
</evidence>
<dbReference type="InterPro" id="IPR023586">
    <property type="entry name" value="Ile-tRNA-ligase_type2"/>
</dbReference>
<dbReference type="GO" id="GO:0005524">
    <property type="term" value="F:ATP binding"/>
    <property type="evidence" value="ECO:0007669"/>
    <property type="project" value="UniProtKB-KW"/>
</dbReference>
<dbReference type="InterPro" id="IPR002300">
    <property type="entry name" value="aa-tRNA-synth_Ia"/>
</dbReference>
<dbReference type="Gene3D" id="1.10.730.10">
    <property type="entry name" value="Isoleucyl-tRNA Synthetase, Domain 1"/>
    <property type="match status" value="1"/>
</dbReference>
<evidence type="ECO:0000256" key="15">
    <source>
        <dbReference type="ARBA" id="ARBA00048359"/>
    </source>
</evidence>
<feature type="binding site" evidence="17">
    <location>
        <position position="554"/>
    </location>
    <ligand>
        <name>substrate</name>
    </ligand>
</feature>
<evidence type="ECO:0000256" key="1">
    <source>
        <dbReference type="ARBA" id="ARBA00001947"/>
    </source>
</evidence>
<dbReference type="GO" id="GO:0006428">
    <property type="term" value="P:isoleucyl-tRNA aminoacylation"/>
    <property type="evidence" value="ECO:0007669"/>
    <property type="project" value="InterPro"/>
</dbReference>
<dbReference type="PRINTS" id="PR00984">
    <property type="entry name" value="TRNASYNTHILE"/>
</dbReference>
<evidence type="ECO:0000256" key="2">
    <source>
        <dbReference type="ARBA" id="ARBA00004496"/>
    </source>
</evidence>
<feature type="active site" description="Tele-phosphohistidine intermediate" evidence="16">
    <location>
        <position position="504"/>
    </location>
</feature>
<dbReference type="SUPFAM" id="SSF50677">
    <property type="entry name" value="ValRS/IleRS/LeuRS editing domain"/>
    <property type="match status" value="1"/>
</dbReference>
<evidence type="ECO:0000313" key="19">
    <source>
        <dbReference type="EMBL" id="OGI92083.1"/>
    </source>
</evidence>
<dbReference type="InterPro" id="IPR001345">
    <property type="entry name" value="PG/BPGM_mutase_AS"/>
</dbReference>
<feature type="non-terminal residue" evidence="19">
    <location>
        <position position="861"/>
    </location>
</feature>
<proteinExistence type="inferred from homology"/>
<keyword evidence="8" id="KW-0479">Metal-binding</keyword>
<organism evidence="19 20">
    <name type="scientific">Candidatus Nomurabacteria bacterium RIFCSPLOWO2_01_FULL_46_18</name>
    <dbReference type="NCBI Taxonomy" id="1801783"/>
    <lineage>
        <taxon>Bacteria</taxon>
        <taxon>Candidatus Nomuraibacteriota</taxon>
    </lineage>
</organism>
<gene>
    <name evidence="19" type="ORF">A2933_02470</name>
</gene>
<evidence type="ECO:0000256" key="12">
    <source>
        <dbReference type="ARBA" id="ARBA00022917"/>
    </source>
</evidence>
<comment type="function">
    <text evidence="14">Catalyzes the attachment of isoleucine to tRNA(Ile). As IleRS can inadvertently accommodate and process structurally similar amino acids such as valine, to avoid such errors it has two additional distinct tRNA(Ile)-dependent editing activities. One activity is designated as 'pretransfer' editing and involves the hydrolysis of activated Val-AMP. The other activity is designated 'posttransfer' editing and involves deacylation of mischarged Val-tRNA(Ile).</text>
</comment>
<dbReference type="InterPro" id="IPR013078">
    <property type="entry name" value="His_Pase_superF_clade-1"/>
</dbReference>
<dbReference type="PROSITE" id="PS00175">
    <property type="entry name" value="PG_MUTASE"/>
    <property type="match status" value="1"/>
</dbReference>
<keyword evidence="11" id="KW-0067">ATP-binding</keyword>
<dbReference type="CDD" id="cd07067">
    <property type="entry name" value="HP_PGM_like"/>
    <property type="match status" value="1"/>
</dbReference>
<feature type="active site" description="Proton donor/acceptor" evidence="16">
    <location>
        <position position="581"/>
    </location>
</feature>
<evidence type="ECO:0000259" key="18">
    <source>
        <dbReference type="Pfam" id="PF00133"/>
    </source>
</evidence>
<comment type="subunit">
    <text evidence="4">Monomer.</text>
</comment>
<dbReference type="FunFam" id="3.40.50.620:FF:000063">
    <property type="entry name" value="Isoleucine--tRNA ligase"/>
    <property type="match status" value="1"/>
</dbReference>
<dbReference type="Gene3D" id="3.90.740.10">
    <property type="entry name" value="Valyl/Leucyl/Isoleucyl-tRNA synthetase, editing domain"/>
    <property type="match status" value="1"/>
</dbReference>
<protein>
    <recommendedName>
        <fullName evidence="5">isoleucine--tRNA ligase</fullName>
        <ecNumber evidence="5">6.1.1.5</ecNumber>
    </recommendedName>
</protein>
<evidence type="ECO:0000256" key="14">
    <source>
        <dbReference type="ARBA" id="ARBA00025217"/>
    </source>
</evidence>
<keyword evidence="9" id="KW-0547">Nucleotide-binding</keyword>
<dbReference type="InterPro" id="IPR029033">
    <property type="entry name" value="His_PPase_superfam"/>
</dbReference>
<keyword evidence="6" id="KW-0963">Cytoplasm</keyword>
<comment type="cofactor">
    <cofactor evidence="1">
        <name>Zn(2+)</name>
        <dbReference type="ChEBI" id="CHEBI:29105"/>
    </cofactor>
</comment>
<feature type="binding site" evidence="17">
    <location>
        <begin position="503"/>
        <end position="510"/>
    </location>
    <ligand>
        <name>substrate</name>
    </ligand>
</feature>
<evidence type="ECO:0000256" key="8">
    <source>
        <dbReference type="ARBA" id="ARBA00022723"/>
    </source>
</evidence>
<keyword evidence="12" id="KW-0648">Protein biosynthesis</keyword>
<dbReference type="Pfam" id="PF00300">
    <property type="entry name" value="His_Phos_1"/>
    <property type="match status" value="1"/>
</dbReference>
<evidence type="ECO:0000256" key="11">
    <source>
        <dbReference type="ARBA" id="ARBA00022840"/>
    </source>
</evidence>
<keyword evidence="13" id="KW-0030">Aminoacyl-tRNA synthetase</keyword>
<dbReference type="EC" id="6.1.1.5" evidence="5"/>
<dbReference type="InterPro" id="IPR009008">
    <property type="entry name" value="Val/Leu/Ile-tRNA-synth_edit"/>
</dbReference>
<evidence type="ECO:0000256" key="17">
    <source>
        <dbReference type="PIRSR" id="PIRSR613078-2"/>
    </source>
</evidence>
<dbReference type="EMBL" id="MFVH01000018">
    <property type="protein sequence ID" value="OGI92083.1"/>
    <property type="molecule type" value="Genomic_DNA"/>
</dbReference>
<keyword evidence="10" id="KW-0862">Zinc</keyword>
<comment type="subcellular location">
    <subcellularLocation>
        <location evidence="2">Cytoplasm</location>
    </subcellularLocation>
</comment>
<dbReference type="Pfam" id="PF00133">
    <property type="entry name" value="tRNA-synt_1"/>
    <property type="match status" value="2"/>
</dbReference>
<dbReference type="InterPro" id="IPR002301">
    <property type="entry name" value="Ile-tRNA-ligase"/>
</dbReference>